<proteinExistence type="inferred from homology"/>
<dbReference type="Pfam" id="PF05600">
    <property type="entry name" value="CDK5RAP3"/>
    <property type="match status" value="1"/>
</dbReference>
<protein>
    <submittedName>
        <fullName evidence="2">Uncharacterized protein</fullName>
    </submittedName>
</protein>
<name>A9UR77_MONBE</name>
<dbReference type="InParanoid" id="A9UR77"/>
<dbReference type="OMA" id="CRLYEKN"/>
<dbReference type="GO" id="GO:0012505">
    <property type="term" value="C:endomembrane system"/>
    <property type="evidence" value="ECO:0000318"/>
    <property type="project" value="GO_Central"/>
</dbReference>
<gene>
    <name evidence="2" type="ORF">MONBRDRAFT_31317</name>
</gene>
<dbReference type="RefSeq" id="XP_001743482.1">
    <property type="nucleotide sequence ID" value="XM_001743430.1"/>
</dbReference>
<dbReference type="FunCoup" id="A9UR77">
    <property type="interactions" value="1131"/>
</dbReference>
<dbReference type="KEGG" id="mbr:MONBRDRAFT_31317"/>
<evidence type="ECO:0000313" key="2">
    <source>
        <dbReference type="EMBL" id="EDQ92196.1"/>
    </source>
</evidence>
<dbReference type="Proteomes" id="UP000001357">
    <property type="component" value="Unassembled WGS sequence"/>
</dbReference>
<evidence type="ECO:0000313" key="3">
    <source>
        <dbReference type="Proteomes" id="UP000001357"/>
    </source>
</evidence>
<dbReference type="InterPro" id="IPR008491">
    <property type="entry name" value="CDK5RAP3"/>
</dbReference>
<dbReference type="STRING" id="81824.A9UR77"/>
<reference evidence="2 3" key="1">
    <citation type="journal article" date="2008" name="Nature">
        <title>The genome of the choanoflagellate Monosiga brevicollis and the origin of metazoans.</title>
        <authorList>
            <consortium name="JGI Sequencing"/>
            <person name="King N."/>
            <person name="Westbrook M.J."/>
            <person name="Young S.L."/>
            <person name="Kuo A."/>
            <person name="Abedin M."/>
            <person name="Chapman J."/>
            <person name="Fairclough S."/>
            <person name="Hellsten U."/>
            <person name="Isogai Y."/>
            <person name="Letunic I."/>
            <person name="Marr M."/>
            <person name="Pincus D."/>
            <person name="Putnam N."/>
            <person name="Rokas A."/>
            <person name="Wright K.J."/>
            <person name="Zuzow R."/>
            <person name="Dirks W."/>
            <person name="Good M."/>
            <person name="Goodstein D."/>
            <person name="Lemons D."/>
            <person name="Li W."/>
            <person name="Lyons J.B."/>
            <person name="Morris A."/>
            <person name="Nichols S."/>
            <person name="Richter D.J."/>
            <person name="Salamov A."/>
            <person name="Bork P."/>
            <person name="Lim W.A."/>
            <person name="Manning G."/>
            <person name="Miller W.T."/>
            <person name="McGinnis W."/>
            <person name="Shapiro H."/>
            <person name="Tjian R."/>
            <person name="Grigoriev I.V."/>
            <person name="Rokhsar D."/>
        </authorList>
    </citation>
    <scope>NUCLEOTIDE SEQUENCE [LARGE SCALE GENOMIC DNA]</scope>
    <source>
        <strain evidence="3">MX1 / ATCC 50154</strain>
    </source>
</reference>
<evidence type="ECO:0000256" key="1">
    <source>
        <dbReference type="ARBA" id="ARBA00007478"/>
    </source>
</evidence>
<dbReference type="PANTHER" id="PTHR14894">
    <property type="entry name" value="CDK5 REGULATORY SUBUNIT-ASSOCIATED PROTEIN 3"/>
    <property type="match status" value="1"/>
</dbReference>
<dbReference type="EMBL" id="CH991544">
    <property type="protein sequence ID" value="EDQ92196.1"/>
    <property type="molecule type" value="Genomic_DNA"/>
</dbReference>
<dbReference type="GO" id="GO:0007346">
    <property type="term" value="P:regulation of mitotic cell cycle"/>
    <property type="evidence" value="ECO:0000318"/>
    <property type="project" value="GO_Central"/>
</dbReference>
<keyword evidence="3" id="KW-1185">Reference proteome</keyword>
<dbReference type="PANTHER" id="PTHR14894:SF0">
    <property type="entry name" value="CDK5 REGULATORY SUBUNIT-ASSOCIATED PROTEIN 3"/>
    <property type="match status" value="1"/>
</dbReference>
<dbReference type="eggNOG" id="KOG2607">
    <property type="taxonomic scope" value="Eukaryota"/>
</dbReference>
<dbReference type="AlphaFoldDB" id="A9UR77"/>
<sequence length="516" mass="57350">MADEVLAIDIQFSKLVDWLKSRRWIEADYHAKLRAVRKQVQALRPDLPADHEEVQRILALPMLSYYHLKQLLDIVSQVDAGQTNVLGFSTSPRVKALTAILSQLDKQRLHLADCATALEHNVQYEVTALQKTMDRATHRISDCDRRSGELQSASKAAQQKYRDHCAQLEIEGRDVSAEIDALRQHLPQLWTSVVTQLRESKGIQDALNFYKAWTGFLQQEFGSQKTPEGSCMPILEHLRTKGNTSVYEYQTGEAPPPEAGTNSATDKGPAIDFGDAPTIDFGDAPTIDFGDAPTIDFGDAPTIDFGDAPTIDFGDAPTIDFVDEAPATGNDLAAPEVIRTPLLDDPAHRASFLDEVEELSTFFRTRRHESENQTVSAFLATLGNAPTIIRDQDVALLERCEHALGDIMALMQSERSQRLIMIASSPRYAARLAESLQQRLAVVAKNDNKLRELETQRFEAVRSIEETRPKLQALARDVLWLKAKVCQFNLLMSPQCVLCPALVSVSASVSPALSYL</sequence>
<organism evidence="2 3">
    <name type="scientific">Monosiga brevicollis</name>
    <name type="common">Choanoflagellate</name>
    <dbReference type="NCBI Taxonomy" id="81824"/>
    <lineage>
        <taxon>Eukaryota</taxon>
        <taxon>Choanoflagellata</taxon>
        <taxon>Craspedida</taxon>
        <taxon>Salpingoecidae</taxon>
        <taxon>Monosiga</taxon>
    </lineage>
</organism>
<comment type="similarity">
    <text evidence="1">Belongs to the CDK5RAP3 family.</text>
</comment>
<dbReference type="GeneID" id="5888354"/>
<accession>A9UR77</accession>